<dbReference type="EMBL" id="JACDXW010000003">
    <property type="protein sequence ID" value="MCB5363509.1"/>
    <property type="molecule type" value="Genomic_DNA"/>
</dbReference>
<keyword evidence="2" id="KW-1185">Reference proteome</keyword>
<dbReference type="Pfam" id="PF11390">
    <property type="entry name" value="FdsD"/>
    <property type="match status" value="1"/>
</dbReference>
<comment type="caution">
    <text evidence="1">The sequence shown here is derived from an EMBL/GenBank/DDBJ whole genome shotgun (WGS) entry which is preliminary data.</text>
</comment>
<dbReference type="Proteomes" id="UP000776983">
    <property type="component" value="Unassembled WGS sequence"/>
</dbReference>
<evidence type="ECO:0000313" key="2">
    <source>
        <dbReference type="Proteomes" id="UP000776983"/>
    </source>
</evidence>
<organism evidence="1 2">
    <name type="scientific">Mesopusillimonas faecipullorum</name>
    <dbReference type="NCBI Taxonomy" id="2755040"/>
    <lineage>
        <taxon>Bacteria</taxon>
        <taxon>Pseudomonadati</taxon>
        <taxon>Pseudomonadota</taxon>
        <taxon>Betaproteobacteria</taxon>
        <taxon>Burkholderiales</taxon>
        <taxon>Alcaligenaceae</taxon>
        <taxon>Mesopusillimonas</taxon>
    </lineage>
</organism>
<evidence type="ECO:0000313" key="1">
    <source>
        <dbReference type="EMBL" id="MCB5363509.1"/>
    </source>
</evidence>
<sequence>MANRIGDFFESQPDREESMSGIATHIRNFWEPRMRTALLDFLAQQPDGSTGSQTLTPFTLEAIERNKDSLRPRA</sequence>
<gene>
    <name evidence="1" type="ORF">H0484_07080</name>
</gene>
<reference evidence="1 2" key="1">
    <citation type="submission" date="2020-07" db="EMBL/GenBank/DDBJ databases">
        <title>Pusillimonas sp. nov., isolated from poultry manure in Taiwan.</title>
        <authorList>
            <person name="Lin S.-Y."/>
            <person name="Tang Y.-S."/>
            <person name="Young C.-C."/>
        </authorList>
    </citation>
    <scope>NUCLEOTIDE SEQUENCE [LARGE SCALE GENOMIC DNA]</scope>
    <source>
        <strain evidence="1 2">CC-YST705</strain>
    </source>
</reference>
<dbReference type="RefSeq" id="WP_226954121.1">
    <property type="nucleotide sequence ID" value="NZ_JACDXW010000003.1"/>
</dbReference>
<accession>A0ABS8CBV5</accession>
<protein>
    <submittedName>
        <fullName evidence="1">Formate dehydrogenase subunit delta</fullName>
    </submittedName>
</protein>
<name>A0ABS8CBV5_9BURK</name>
<dbReference type="InterPro" id="IPR021074">
    <property type="entry name" value="Formate_DH_dsu"/>
</dbReference>
<proteinExistence type="predicted"/>